<dbReference type="GeneID" id="105890864"/>
<gene>
    <name evidence="12" type="primary">LOC105890864</name>
</gene>
<dbReference type="Gene3D" id="4.10.830.40">
    <property type="match status" value="1"/>
</dbReference>
<dbReference type="PANTHER" id="PTHR25465:SF5">
    <property type="entry name" value="E3 UBIQUITIN_ISG15 LIGASE TRIM25-RELATED"/>
    <property type="match status" value="1"/>
</dbReference>
<dbReference type="InterPro" id="IPR058030">
    <property type="entry name" value="TRIM8/14/16/25/29/45/65_CC"/>
</dbReference>
<dbReference type="SMART" id="SM00336">
    <property type="entry name" value="BBOX"/>
    <property type="match status" value="1"/>
</dbReference>
<dbReference type="SMART" id="SM00061">
    <property type="entry name" value="MATH"/>
    <property type="match status" value="1"/>
</dbReference>
<dbReference type="Pfam" id="PF00643">
    <property type="entry name" value="zf-B_box"/>
    <property type="match status" value="1"/>
</dbReference>
<dbReference type="InterPro" id="IPR017907">
    <property type="entry name" value="Znf_RING_CS"/>
</dbReference>
<keyword evidence="5" id="KW-0862">Zinc</keyword>
<evidence type="ECO:0000313" key="12">
    <source>
        <dbReference type="RefSeq" id="XP_031434857.1"/>
    </source>
</evidence>
<feature type="domain" description="B box-type" evidence="9">
    <location>
        <begin position="150"/>
        <end position="190"/>
    </location>
</feature>
<name>A0A6P8GHF0_CLUHA</name>
<dbReference type="SUPFAM" id="SSF49599">
    <property type="entry name" value="TRAF domain-like"/>
    <property type="match status" value="1"/>
</dbReference>
<keyword evidence="4 6" id="KW-0863">Zinc-finger</keyword>
<dbReference type="InterPro" id="IPR013083">
    <property type="entry name" value="Znf_RING/FYVE/PHD"/>
</dbReference>
<feature type="domain" description="RING-type" evidence="8">
    <location>
        <begin position="16"/>
        <end position="59"/>
    </location>
</feature>
<keyword evidence="11" id="KW-1185">Reference proteome</keyword>
<dbReference type="PROSITE" id="PS50144">
    <property type="entry name" value="MATH"/>
    <property type="match status" value="1"/>
</dbReference>
<dbReference type="SUPFAM" id="SSF57845">
    <property type="entry name" value="B-box zinc-binding domain"/>
    <property type="match status" value="1"/>
</dbReference>
<evidence type="ECO:0000256" key="5">
    <source>
        <dbReference type="ARBA" id="ARBA00022833"/>
    </source>
</evidence>
<dbReference type="Pfam" id="PF25600">
    <property type="entry name" value="TRIM_CC"/>
    <property type="match status" value="1"/>
</dbReference>
<reference evidence="12" key="1">
    <citation type="submission" date="2025-08" db="UniProtKB">
        <authorList>
            <consortium name="RefSeq"/>
        </authorList>
    </citation>
    <scope>IDENTIFICATION</scope>
</reference>
<dbReference type="KEGG" id="char:105890864"/>
<dbReference type="Proteomes" id="UP000515152">
    <property type="component" value="Chromosome 13"/>
</dbReference>
<dbReference type="RefSeq" id="XP_031434857.1">
    <property type="nucleotide sequence ID" value="XM_031578997.2"/>
</dbReference>
<evidence type="ECO:0000256" key="6">
    <source>
        <dbReference type="PROSITE-ProRule" id="PRU00024"/>
    </source>
</evidence>
<keyword evidence="3" id="KW-0479">Metal-binding</keyword>
<evidence type="ECO:0000256" key="2">
    <source>
        <dbReference type="ARBA" id="ARBA00022490"/>
    </source>
</evidence>
<protein>
    <submittedName>
        <fullName evidence="12">E3 ubiquitin/ISG15 ligase TRIM25-like</fullName>
    </submittedName>
</protein>
<evidence type="ECO:0000256" key="1">
    <source>
        <dbReference type="ARBA" id="ARBA00004496"/>
    </source>
</evidence>
<evidence type="ECO:0000256" key="7">
    <source>
        <dbReference type="SAM" id="Coils"/>
    </source>
</evidence>
<dbReference type="InterPro" id="IPR002083">
    <property type="entry name" value="MATH/TRAF_dom"/>
</dbReference>
<evidence type="ECO:0000259" key="8">
    <source>
        <dbReference type="PROSITE" id="PS50089"/>
    </source>
</evidence>
<dbReference type="AlphaFoldDB" id="A0A6P8GHF0"/>
<accession>A0A6P8GHF0</accession>
<evidence type="ECO:0000259" key="9">
    <source>
        <dbReference type="PROSITE" id="PS50119"/>
    </source>
</evidence>
<dbReference type="PROSITE" id="PS00518">
    <property type="entry name" value="ZF_RING_1"/>
    <property type="match status" value="1"/>
</dbReference>
<evidence type="ECO:0000313" key="11">
    <source>
        <dbReference type="Proteomes" id="UP000515152"/>
    </source>
</evidence>
<evidence type="ECO:0000256" key="3">
    <source>
        <dbReference type="ARBA" id="ARBA00022723"/>
    </source>
</evidence>
<dbReference type="GO" id="GO:0008270">
    <property type="term" value="F:zinc ion binding"/>
    <property type="evidence" value="ECO:0007669"/>
    <property type="project" value="UniProtKB-KW"/>
</dbReference>
<proteinExistence type="predicted"/>
<comment type="subcellular location">
    <subcellularLocation>
        <location evidence="1">Cytoplasm</location>
    </subcellularLocation>
</comment>
<dbReference type="Gene3D" id="2.60.210.10">
    <property type="entry name" value="Apoptosis, Tumor Necrosis Factor Receptor Associated Protein 2, Chain A"/>
    <property type="match status" value="1"/>
</dbReference>
<dbReference type="InterPro" id="IPR000315">
    <property type="entry name" value="Znf_B-box"/>
</dbReference>
<dbReference type="OrthoDB" id="9049620at2759"/>
<dbReference type="PROSITE" id="PS50089">
    <property type="entry name" value="ZF_RING_2"/>
    <property type="match status" value="1"/>
</dbReference>
<keyword evidence="2" id="KW-0963">Cytoplasm</keyword>
<dbReference type="PANTHER" id="PTHR25465">
    <property type="entry name" value="B-BOX DOMAIN CONTAINING"/>
    <property type="match status" value="1"/>
</dbReference>
<dbReference type="Pfam" id="PF22486">
    <property type="entry name" value="MATH_2"/>
    <property type="match status" value="1"/>
</dbReference>
<keyword evidence="7" id="KW-0175">Coiled coil</keyword>
<feature type="domain" description="MATH" evidence="10">
    <location>
        <begin position="349"/>
        <end position="472"/>
    </location>
</feature>
<dbReference type="InterPro" id="IPR051051">
    <property type="entry name" value="E3_ubiq-ligase_TRIM/RNF"/>
</dbReference>
<dbReference type="PROSITE" id="PS50119">
    <property type="entry name" value="ZF_BBOX"/>
    <property type="match status" value="1"/>
</dbReference>
<evidence type="ECO:0000256" key="4">
    <source>
        <dbReference type="ARBA" id="ARBA00022771"/>
    </source>
</evidence>
<evidence type="ECO:0000259" key="10">
    <source>
        <dbReference type="PROSITE" id="PS50144"/>
    </source>
</evidence>
<dbReference type="Gene3D" id="3.30.160.60">
    <property type="entry name" value="Classic Zinc Finger"/>
    <property type="match status" value="1"/>
</dbReference>
<dbReference type="InterPro" id="IPR001841">
    <property type="entry name" value="Znf_RING"/>
</dbReference>
<feature type="coiled-coil region" evidence="7">
    <location>
        <begin position="256"/>
        <end position="297"/>
    </location>
</feature>
<dbReference type="Gene3D" id="3.30.40.10">
    <property type="entry name" value="Zinc/RING finger domain, C3HC4 (zinc finger)"/>
    <property type="match status" value="1"/>
</dbReference>
<dbReference type="SMART" id="SM00184">
    <property type="entry name" value="RING"/>
    <property type="match status" value="1"/>
</dbReference>
<dbReference type="InterPro" id="IPR008974">
    <property type="entry name" value="TRAF-like"/>
</dbReference>
<dbReference type="CDD" id="cd19769">
    <property type="entry name" value="Bbox2_TRIM16-like"/>
    <property type="match status" value="1"/>
</dbReference>
<dbReference type="GO" id="GO:0005737">
    <property type="term" value="C:cytoplasm"/>
    <property type="evidence" value="ECO:0007669"/>
    <property type="project" value="UniProtKB-SubCell"/>
</dbReference>
<dbReference type="SUPFAM" id="SSF57850">
    <property type="entry name" value="RING/U-box"/>
    <property type="match status" value="1"/>
</dbReference>
<sequence length="482" mass="55208">MKMAQASLNDLDSYRCSVCLDPLKDPVTIPCGHSYCMCCISGCWDQEEQKAGYSCPQCRETFSPRPALKKSTVLAELVEKLQITDIQSDPLQLSYAGPGDAECDFCIGRKLRAVKSCLVCVASYCETHIQPHYQSATFQKHALTKASTKLHENLCSQHNRLLELFCRTDERCICVLCTVDEHRGHGTVSTATERTEKQEETRKICQQTIEKRDKELHKMKESFLIYKDAAQEAEEHCEQVFTELLQCVETAHAKVKDRIREQQMAAESQAEETLKELEQEIAELKRRGAELERLSQEDDHIHYLQSLQRIPTSNETKDFNPPHLSFELMKKSVSEFKDEVEDVCSKIKEKVSKEVATIFFEVPEFSRLSGKVSSPSLLTWKSYVKPLLGKTKCLSFFLDASSQIHWRSCQAEAILTVINHQNNNNSFSREINHRFCAEHPNQGYPNFMPWKDLMDPEKGFVKDDKVSFMVTVRADEVEHIST</sequence>
<organism evidence="11 12">
    <name type="scientific">Clupea harengus</name>
    <name type="common">Atlantic herring</name>
    <dbReference type="NCBI Taxonomy" id="7950"/>
    <lineage>
        <taxon>Eukaryota</taxon>
        <taxon>Metazoa</taxon>
        <taxon>Chordata</taxon>
        <taxon>Craniata</taxon>
        <taxon>Vertebrata</taxon>
        <taxon>Euteleostomi</taxon>
        <taxon>Actinopterygii</taxon>
        <taxon>Neopterygii</taxon>
        <taxon>Teleostei</taxon>
        <taxon>Clupei</taxon>
        <taxon>Clupeiformes</taxon>
        <taxon>Clupeoidei</taxon>
        <taxon>Clupeidae</taxon>
        <taxon>Clupea</taxon>
    </lineage>
</organism>
<dbReference type="Pfam" id="PF15227">
    <property type="entry name" value="zf-C3HC4_4"/>
    <property type="match status" value="1"/>
</dbReference>